<protein>
    <submittedName>
        <fullName evidence="1">Uncharacterized protein</fullName>
    </submittedName>
</protein>
<evidence type="ECO:0000313" key="1">
    <source>
        <dbReference type="EMBL" id="KAH7945679.1"/>
    </source>
</evidence>
<dbReference type="Proteomes" id="UP000821865">
    <property type="component" value="Chromosome 6"/>
</dbReference>
<reference evidence="1" key="1">
    <citation type="submission" date="2020-05" db="EMBL/GenBank/DDBJ databases">
        <title>Large-scale comparative analyses of tick genomes elucidate their genetic diversity and vector capacities.</title>
        <authorList>
            <person name="Jia N."/>
            <person name="Wang J."/>
            <person name="Shi W."/>
            <person name="Du L."/>
            <person name="Sun Y."/>
            <person name="Zhan W."/>
            <person name="Jiang J."/>
            <person name="Wang Q."/>
            <person name="Zhang B."/>
            <person name="Ji P."/>
            <person name="Sakyi L.B."/>
            <person name="Cui X."/>
            <person name="Yuan T."/>
            <person name="Jiang B."/>
            <person name="Yang W."/>
            <person name="Lam T.T.-Y."/>
            <person name="Chang Q."/>
            <person name="Ding S."/>
            <person name="Wang X."/>
            <person name="Zhu J."/>
            <person name="Ruan X."/>
            <person name="Zhao L."/>
            <person name="Wei J."/>
            <person name="Que T."/>
            <person name="Du C."/>
            <person name="Cheng J."/>
            <person name="Dai P."/>
            <person name="Han X."/>
            <person name="Huang E."/>
            <person name="Gao Y."/>
            <person name="Liu J."/>
            <person name="Shao H."/>
            <person name="Ye R."/>
            <person name="Li L."/>
            <person name="Wei W."/>
            <person name="Wang X."/>
            <person name="Wang C."/>
            <person name="Yang T."/>
            <person name="Huo Q."/>
            <person name="Li W."/>
            <person name="Guo W."/>
            <person name="Chen H."/>
            <person name="Zhou L."/>
            <person name="Ni X."/>
            <person name="Tian J."/>
            <person name="Zhou Y."/>
            <person name="Sheng Y."/>
            <person name="Liu T."/>
            <person name="Pan Y."/>
            <person name="Xia L."/>
            <person name="Li J."/>
            <person name="Zhao F."/>
            <person name="Cao W."/>
        </authorList>
    </citation>
    <scope>NUCLEOTIDE SEQUENCE</scope>
    <source>
        <strain evidence="1">Dsil-2018</strain>
    </source>
</reference>
<dbReference type="EMBL" id="CM023475">
    <property type="protein sequence ID" value="KAH7945679.1"/>
    <property type="molecule type" value="Genomic_DNA"/>
</dbReference>
<gene>
    <name evidence="1" type="ORF">HPB49_013821</name>
</gene>
<sequence length="239" mass="27238">MLVVANLFTAKMKAALTVRQQTGQRVDSPGQLAERSNMHPYMMAGTAYPKLLSISPRDYDRKVYQMLKPSSFLTYRQLFTAAVLDEVAEGKAVVLSDRTTAMYKLAALCKQYPDHEFYIARDRFFFNPLVVYYSRMRNTVMHLMKTWEKRVKWLNEAGVVSKWHHDTVSLGADFSRCPKVQQGEAETLDFDHHRSVFLLILAGNGVACAVFIAEILLAKSVGRPSNGTASRMRQRFARM</sequence>
<name>A0ACB8CLG1_DERSI</name>
<proteinExistence type="predicted"/>
<organism evidence="1 2">
    <name type="scientific">Dermacentor silvarum</name>
    <name type="common">Tick</name>
    <dbReference type="NCBI Taxonomy" id="543639"/>
    <lineage>
        <taxon>Eukaryota</taxon>
        <taxon>Metazoa</taxon>
        <taxon>Ecdysozoa</taxon>
        <taxon>Arthropoda</taxon>
        <taxon>Chelicerata</taxon>
        <taxon>Arachnida</taxon>
        <taxon>Acari</taxon>
        <taxon>Parasitiformes</taxon>
        <taxon>Ixodida</taxon>
        <taxon>Ixodoidea</taxon>
        <taxon>Ixodidae</taxon>
        <taxon>Rhipicephalinae</taxon>
        <taxon>Dermacentor</taxon>
    </lineage>
</organism>
<accession>A0ACB8CLG1</accession>
<keyword evidence="2" id="KW-1185">Reference proteome</keyword>
<evidence type="ECO:0000313" key="2">
    <source>
        <dbReference type="Proteomes" id="UP000821865"/>
    </source>
</evidence>
<comment type="caution">
    <text evidence="1">The sequence shown here is derived from an EMBL/GenBank/DDBJ whole genome shotgun (WGS) entry which is preliminary data.</text>
</comment>